<dbReference type="EMBL" id="VRMG01000008">
    <property type="protein sequence ID" value="TXN29871.1"/>
    <property type="molecule type" value="Genomic_DNA"/>
</dbReference>
<dbReference type="GO" id="GO:0003677">
    <property type="term" value="F:DNA binding"/>
    <property type="evidence" value="ECO:0007669"/>
    <property type="project" value="UniProtKB-KW"/>
</dbReference>
<feature type="domain" description="HTH gntR-type" evidence="6">
    <location>
        <begin position="10"/>
        <end position="78"/>
    </location>
</feature>
<keyword evidence="2" id="KW-0663">Pyridoxal phosphate</keyword>
<dbReference type="GO" id="GO:0008483">
    <property type="term" value="F:transaminase activity"/>
    <property type="evidence" value="ECO:0007669"/>
    <property type="project" value="UniProtKB-KW"/>
</dbReference>
<dbReference type="Gene3D" id="3.40.640.10">
    <property type="entry name" value="Type I PLP-dependent aspartate aminotransferase-like (Major domain)"/>
    <property type="match status" value="1"/>
</dbReference>
<dbReference type="SUPFAM" id="SSF46785">
    <property type="entry name" value="Winged helix' DNA-binding domain"/>
    <property type="match status" value="1"/>
</dbReference>
<dbReference type="GO" id="GO:0003700">
    <property type="term" value="F:DNA-binding transcription factor activity"/>
    <property type="evidence" value="ECO:0007669"/>
    <property type="project" value="InterPro"/>
</dbReference>
<evidence type="ECO:0000313" key="8">
    <source>
        <dbReference type="Proteomes" id="UP000321379"/>
    </source>
</evidence>
<dbReference type="CDD" id="cd00609">
    <property type="entry name" value="AAT_like"/>
    <property type="match status" value="1"/>
</dbReference>
<evidence type="ECO:0000256" key="4">
    <source>
        <dbReference type="ARBA" id="ARBA00023125"/>
    </source>
</evidence>
<evidence type="ECO:0000259" key="6">
    <source>
        <dbReference type="PROSITE" id="PS50949"/>
    </source>
</evidence>
<dbReference type="CDD" id="cd07377">
    <property type="entry name" value="WHTH_GntR"/>
    <property type="match status" value="1"/>
</dbReference>
<dbReference type="SUPFAM" id="SSF53383">
    <property type="entry name" value="PLP-dependent transferases"/>
    <property type="match status" value="1"/>
</dbReference>
<dbReference type="InterPro" id="IPR036388">
    <property type="entry name" value="WH-like_DNA-bd_sf"/>
</dbReference>
<reference evidence="7 8" key="1">
    <citation type="submission" date="2019-08" db="EMBL/GenBank/DDBJ databases">
        <title>Bacterial whole genome sequence for Glaciihabitans sp. CHu50b-6-2.</title>
        <authorList>
            <person name="Jin L."/>
        </authorList>
    </citation>
    <scope>NUCLEOTIDE SEQUENCE [LARGE SCALE GENOMIC DNA]</scope>
    <source>
        <strain evidence="7 8">CHu50b-6-2</strain>
    </source>
</reference>
<organism evidence="7 8">
    <name type="scientific">Lacisediminihabitans profunda</name>
    <dbReference type="NCBI Taxonomy" id="2594790"/>
    <lineage>
        <taxon>Bacteria</taxon>
        <taxon>Bacillati</taxon>
        <taxon>Actinomycetota</taxon>
        <taxon>Actinomycetes</taxon>
        <taxon>Micrococcales</taxon>
        <taxon>Microbacteriaceae</taxon>
        <taxon>Lacisediminihabitans</taxon>
    </lineage>
</organism>
<comment type="caution">
    <text evidence="7">The sequence shown here is derived from an EMBL/GenBank/DDBJ whole genome shotgun (WGS) entry which is preliminary data.</text>
</comment>
<keyword evidence="8" id="KW-1185">Reference proteome</keyword>
<dbReference type="InterPro" id="IPR051446">
    <property type="entry name" value="HTH_trans_reg/aminotransferase"/>
</dbReference>
<dbReference type="PANTHER" id="PTHR46577:SF2">
    <property type="entry name" value="TRANSCRIPTIONAL REGULATORY PROTEIN"/>
    <property type="match status" value="1"/>
</dbReference>
<dbReference type="Pfam" id="PF00155">
    <property type="entry name" value="Aminotran_1_2"/>
    <property type="match status" value="1"/>
</dbReference>
<dbReference type="InterPro" id="IPR004839">
    <property type="entry name" value="Aminotransferase_I/II_large"/>
</dbReference>
<proteinExistence type="inferred from homology"/>
<dbReference type="InterPro" id="IPR015421">
    <property type="entry name" value="PyrdxlP-dep_Trfase_major"/>
</dbReference>
<dbReference type="InterPro" id="IPR036390">
    <property type="entry name" value="WH_DNA-bd_sf"/>
</dbReference>
<dbReference type="AlphaFoldDB" id="A0A5C8UPR7"/>
<dbReference type="RefSeq" id="WP_147783914.1">
    <property type="nucleotide sequence ID" value="NZ_VRMG01000008.1"/>
</dbReference>
<dbReference type="InterPro" id="IPR000524">
    <property type="entry name" value="Tscrpt_reg_HTH_GntR"/>
</dbReference>
<dbReference type="Proteomes" id="UP000321379">
    <property type="component" value="Unassembled WGS sequence"/>
</dbReference>
<comment type="similarity">
    <text evidence="1">In the C-terminal section; belongs to the class-I pyridoxal-phosphate-dependent aminotransferase family.</text>
</comment>
<evidence type="ECO:0000256" key="3">
    <source>
        <dbReference type="ARBA" id="ARBA00023015"/>
    </source>
</evidence>
<sequence>MTAIARAVEETSPHGIAAAVARLITSGDLAPGDRLPTVRELAADLGVSPATVSHAWQALSSVGLIISRGRSGSFVMATPRKWLPPRFQGLAGQLEATRLDLSTGTPDPVLLPALGPALSRVSMRAGTVSYLDQPVIPELEAILRSTWSYEVEAVTVVDGALDALSRAMEITVRFGDRVVVEDPGFPPIFDLLDHFGAVRVPVGLDADGMRPDLLEEALTLRPTVIILQPRAQNPTGRSMTKARAEELARVVKRSRHASDAIIIEDDHSGEIAATRDVSLGAWLPDQVIHIRSFSKSHGPDLRIAAVGGNTEIIEQLVARRILGPGWTSRMLQTILHDLLTDSTSVSEVNDARRVYRARQRKLSEALGRAGLTVAPADGINTWLPVADERTAVVRLAAAGIRVAAGTPFQVGQAGQGSLAGPGGHFVRVTAGLVRDDFDSVAASLASAAWP</sequence>
<evidence type="ECO:0000256" key="1">
    <source>
        <dbReference type="ARBA" id="ARBA00005384"/>
    </source>
</evidence>
<evidence type="ECO:0000256" key="5">
    <source>
        <dbReference type="ARBA" id="ARBA00023163"/>
    </source>
</evidence>
<protein>
    <submittedName>
        <fullName evidence="7">Aminotransferase class I/II-fold pyridoxal phosphate-dependent enzyme</fullName>
    </submittedName>
</protein>
<dbReference type="PROSITE" id="PS50949">
    <property type="entry name" value="HTH_GNTR"/>
    <property type="match status" value="1"/>
</dbReference>
<dbReference type="SMART" id="SM00345">
    <property type="entry name" value="HTH_GNTR"/>
    <property type="match status" value="1"/>
</dbReference>
<keyword evidence="7" id="KW-0032">Aminotransferase</keyword>
<dbReference type="GO" id="GO:0030170">
    <property type="term" value="F:pyridoxal phosphate binding"/>
    <property type="evidence" value="ECO:0007669"/>
    <property type="project" value="InterPro"/>
</dbReference>
<dbReference type="Gene3D" id="1.10.10.10">
    <property type="entry name" value="Winged helix-like DNA-binding domain superfamily/Winged helix DNA-binding domain"/>
    <property type="match status" value="1"/>
</dbReference>
<dbReference type="InterPro" id="IPR015424">
    <property type="entry name" value="PyrdxlP-dep_Trfase"/>
</dbReference>
<dbReference type="PANTHER" id="PTHR46577">
    <property type="entry name" value="HTH-TYPE TRANSCRIPTIONAL REGULATORY PROTEIN GABR"/>
    <property type="match status" value="1"/>
</dbReference>
<evidence type="ECO:0000313" key="7">
    <source>
        <dbReference type="EMBL" id="TXN29871.1"/>
    </source>
</evidence>
<keyword evidence="4" id="KW-0238">DNA-binding</keyword>
<keyword evidence="7" id="KW-0808">Transferase</keyword>
<keyword evidence="5" id="KW-0804">Transcription</keyword>
<name>A0A5C8UPR7_9MICO</name>
<dbReference type="Pfam" id="PF00392">
    <property type="entry name" value="GntR"/>
    <property type="match status" value="1"/>
</dbReference>
<evidence type="ECO:0000256" key="2">
    <source>
        <dbReference type="ARBA" id="ARBA00022898"/>
    </source>
</evidence>
<gene>
    <name evidence="7" type="ORF">FVP33_12070</name>
</gene>
<keyword evidence="3" id="KW-0805">Transcription regulation</keyword>
<accession>A0A5C8UPR7</accession>